<dbReference type="CDD" id="cd12148">
    <property type="entry name" value="fungal_TF_MHR"/>
    <property type="match status" value="1"/>
</dbReference>
<sequence length="943" mass="105546">MENPSDFPSALQLGPNLRTEKPTAIMRGQITASQQGPIKVSSTLEPKTRNRAINACSSCRERKAKCDQGKPICGLCQENDRNCEYYRQPSDAAGRKVFNVVKRSTRFLERQRKNLVRSVLQSYFPHEHLEALDIEALDLGNGPEDEQRLEPTPLAVADAAYEDDVDDGNLKLDMGVMFGKCRITERIGALVRPKMAEELTNALNDAHYPSPEGATANGYSFTPGSMYMAPVSGFLFFACPDISLNELRLSNDDADQLIVQYLKNVDPVARVVHKPSFRRVYTDFRRQKSLDSPSSMNDFPSSKRAMVFAALFSGAVSMDEEVLIDKPGRHKSTLVFRMQLATEVSLGRAHLSQTSRLQTIQAYVMYLIALCRGHVGRVHSSLVATAIRLAECMGLHKDGTEYGFDPIRTQVGRMLWHQLCFLDIRTSEAHGPRPLIRADGYTTKFPLNVDDDDLEHLDHDNDKYTDITFSLVLMRCVEVIRSIYVDRGRIGRLEEGKTPLSQLLARVHDLKTKLLDDYGMIIDDSDPIQRYTRLNIELHTSRMHAMILHPYHIHAEYRLPARLNEMLNASGIHTMRVVMDIETNKMFKPWLWYAGALQQHHYALLMLLEMYLHPHRKGADAAWKCLDWVFEADPKMPRDQKAYLLVSRIRDAMSDFVSAKKPRCPTKMNKQLPSTQAATLSSSPSSTVTAPLENGVSTGNAADDFGRSGMVSRHASSSQHGATVVMAMPPTEGLPYSTPTIPKGLPNILRPELIPRSEDPRRELPVNWSQFDQMYPQGTFTGVLDGPSDSFPGGLSAASYPGASQYHEVKAPFNEGHTDNPFIIDRPYIPNRNQPGGVNAAMVYSPIHENIQANALVNTSNPIYAFNSGFDGDAPHGLGFTAVNNGYAYGHLNEPPYTADLTCGNEDMNSKYYINIPRSLTQNEIHGYGVTMGQADLTYRRRE</sequence>
<dbReference type="PROSITE" id="PS00463">
    <property type="entry name" value="ZN2_CY6_FUNGAL_1"/>
    <property type="match status" value="1"/>
</dbReference>
<dbReference type="InterPro" id="IPR036864">
    <property type="entry name" value="Zn2-C6_fun-type_DNA-bd_sf"/>
</dbReference>
<dbReference type="Pfam" id="PF00172">
    <property type="entry name" value="Zn_clus"/>
    <property type="match status" value="1"/>
</dbReference>
<protein>
    <recommendedName>
        <fullName evidence="5">Zn(2)-C6 fungal-type domain-containing protein</fullName>
    </recommendedName>
</protein>
<evidence type="ECO:0000313" key="6">
    <source>
        <dbReference type="EMBL" id="KAL2058850.1"/>
    </source>
</evidence>
<dbReference type="InterPro" id="IPR007219">
    <property type="entry name" value="XnlR_reg_dom"/>
</dbReference>
<evidence type="ECO:0000259" key="5">
    <source>
        <dbReference type="PROSITE" id="PS50048"/>
    </source>
</evidence>
<reference evidence="6 7" key="1">
    <citation type="submission" date="2024-09" db="EMBL/GenBank/DDBJ databases">
        <title>Rethinking Asexuality: The Enigmatic Case of Functional Sexual Genes in Lepraria (Stereocaulaceae).</title>
        <authorList>
            <person name="Doellman M."/>
            <person name="Sun Y."/>
            <person name="Barcenas-Pena A."/>
            <person name="Lumbsch H.T."/>
            <person name="Grewe F."/>
        </authorList>
    </citation>
    <scope>NUCLEOTIDE SEQUENCE [LARGE SCALE GENOMIC DNA]</scope>
    <source>
        <strain evidence="6 7">Grewe 0041</strain>
    </source>
</reference>
<organism evidence="6 7">
    <name type="scientific">Lepraria finkii</name>
    <dbReference type="NCBI Taxonomy" id="1340010"/>
    <lineage>
        <taxon>Eukaryota</taxon>
        <taxon>Fungi</taxon>
        <taxon>Dikarya</taxon>
        <taxon>Ascomycota</taxon>
        <taxon>Pezizomycotina</taxon>
        <taxon>Lecanoromycetes</taxon>
        <taxon>OSLEUM clade</taxon>
        <taxon>Lecanoromycetidae</taxon>
        <taxon>Lecanorales</taxon>
        <taxon>Lecanorineae</taxon>
        <taxon>Stereocaulaceae</taxon>
        <taxon>Lepraria</taxon>
    </lineage>
</organism>
<dbReference type="SUPFAM" id="SSF57701">
    <property type="entry name" value="Zn2/Cys6 DNA-binding domain"/>
    <property type="match status" value="1"/>
</dbReference>
<accession>A0ABR4BM41</accession>
<name>A0ABR4BM41_9LECA</name>
<dbReference type="Gene3D" id="4.10.240.10">
    <property type="entry name" value="Zn(2)-C6 fungal-type DNA-binding domain"/>
    <property type="match status" value="1"/>
</dbReference>
<keyword evidence="7" id="KW-1185">Reference proteome</keyword>
<dbReference type="CDD" id="cd00067">
    <property type="entry name" value="GAL4"/>
    <property type="match status" value="1"/>
</dbReference>
<dbReference type="PROSITE" id="PS50048">
    <property type="entry name" value="ZN2_CY6_FUNGAL_2"/>
    <property type="match status" value="1"/>
</dbReference>
<dbReference type="EMBL" id="JBHFEH010000001">
    <property type="protein sequence ID" value="KAL2058850.1"/>
    <property type="molecule type" value="Genomic_DNA"/>
</dbReference>
<gene>
    <name evidence="6" type="ORF">ABVK25_000142</name>
</gene>
<dbReference type="PANTHER" id="PTHR31001">
    <property type="entry name" value="UNCHARACTERIZED TRANSCRIPTIONAL REGULATORY PROTEIN"/>
    <property type="match status" value="1"/>
</dbReference>
<dbReference type="InterPro" id="IPR050613">
    <property type="entry name" value="Sec_Metabolite_Reg"/>
</dbReference>
<evidence type="ECO:0000256" key="2">
    <source>
        <dbReference type="ARBA" id="ARBA00022723"/>
    </source>
</evidence>
<dbReference type="SMART" id="SM00066">
    <property type="entry name" value="GAL4"/>
    <property type="match status" value="1"/>
</dbReference>
<dbReference type="Proteomes" id="UP001590951">
    <property type="component" value="Unassembled WGS sequence"/>
</dbReference>
<dbReference type="InterPro" id="IPR001138">
    <property type="entry name" value="Zn2Cys6_DnaBD"/>
</dbReference>
<evidence type="ECO:0000313" key="7">
    <source>
        <dbReference type="Proteomes" id="UP001590951"/>
    </source>
</evidence>
<evidence type="ECO:0000256" key="3">
    <source>
        <dbReference type="ARBA" id="ARBA00023242"/>
    </source>
</evidence>
<keyword evidence="3" id="KW-0539">Nucleus</keyword>
<evidence type="ECO:0000256" key="4">
    <source>
        <dbReference type="SAM" id="MobiDB-lite"/>
    </source>
</evidence>
<evidence type="ECO:0000256" key="1">
    <source>
        <dbReference type="ARBA" id="ARBA00004123"/>
    </source>
</evidence>
<dbReference type="PANTHER" id="PTHR31001:SF40">
    <property type="entry name" value="ZN(II)2CYS6 TRANSCRIPTION FACTOR (EUROFUNG)"/>
    <property type="match status" value="1"/>
</dbReference>
<dbReference type="Pfam" id="PF04082">
    <property type="entry name" value="Fungal_trans"/>
    <property type="match status" value="1"/>
</dbReference>
<keyword evidence="2" id="KW-0479">Metal-binding</keyword>
<comment type="caution">
    <text evidence="6">The sequence shown here is derived from an EMBL/GenBank/DDBJ whole genome shotgun (WGS) entry which is preliminary data.</text>
</comment>
<feature type="region of interest" description="Disordered" evidence="4">
    <location>
        <begin position="662"/>
        <end position="694"/>
    </location>
</feature>
<dbReference type="SMART" id="SM00906">
    <property type="entry name" value="Fungal_trans"/>
    <property type="match status" value="1"/>
</dbReference>
<feature type="compositionally biased region" description="Polar residues" evidence="4">
    <location>
        <begin position="668"/>
        <end position="694"/>
    </location>
</feature>
<proteinExistence type="predicted"/>
<comment type="subcellular location">
    <subcellularLocation>
        <location evidence="1">Nucleus</location>
    </subcellularLocation>
</comment>
<feature type="domain" description="Zn(2)-C6 fungal-type" evidence="5">
    <location>
        <begin position="55"/>
        <end position="85"/>
    </location>
</feature>